<organism evidence="3 4">
    <name type="scientific">Hallella bergensis DSM 17361</name>
    <dbReference type="NCBI Taxonomy" id="585502"/>
    <lineage>
        <taxon>Bacteria</taxon>
        <taxon>Pseudomonadati</taxon>
        <taxon>Bacteroidota</taxon>
        <taxon>Bacteroidia</taxon>
        <taxon>Bacteroidales</taxon>
        <taxon>Prevotellaceae</taxon>
        <taxon>Hallella</taxon>
    </lineage>
</organism>
<dbReference type="Pfam" id="PF01476">
    <property type="entry name" value="LysM"/>
    <property type="match status" value="1"/>
</dbReference>
<feature type="chain" id="PRO_5003025826" evidence="1">
    <location>
        <begin position="23"/>
        <end position="449"/>
    </location>
</feature>
<evidence type="ECO:0000259" key="2">
    <source>
        <dbReference type="PROSITE" id="PS51782"/>
    </source>
</evidence>
<keyword evidence="1" id="KW-0732">Signal</keyword>
<evidence type="ECO:0000313" key="4">
    <source>
        <dbReference type="Proteomes" id="UP000003160"/>
    </source>
</evidence>
<dbReference type="EMBL" id="ACKS01000009">
    <property type="protein sequence ID" value="EFA45549.1"/>
    <property type="molecule type" value="Genomic_DNA"/>
</dbReference>
<dbReference type="eggNOG" id="COG1388">
    <property type="taxonomic scope" value="Bacteria"/>
</dbReference>
<keyword evidence="4" id="KW-1185">Reference proteome</keyword>
<dbReference type="SUPFAM" id="SSF54106">
    <property type="entry name" value="LysM domain"/>
    <property type="match status" value="1"/>
</dbReference>
<dbReference type="Proteomes" id="UP000003160">
    <property type="component" value="Unassembled WGS sequence"/>
</dbReference>
<feature type="signal peptide" evidence="1">
    <location>
        <begin position="1"/>
        <end position="22"/>
    </location>
</feature>
<evidence type="ECO:0000256" key="1">
    <source>
        <dbReference type="SAM" id="SignalP"/>
    </source>
</evidence>
<accession>D1PT55</accession>
<proteinExistence type="predicted"/>
<feature type="domain" description="LysM" evidence="2">
    <location>
        <begin position="29"/>
        <end position="75"/>
    </location>
</feature>
<gene>
    <name evidence="3" type="ORF">HMPREF0645_0140</name>
</gene>
<dbReference type="InterPro" id="IPR036779">
    <property type="entry name" value="LysM_dom_sf"/>
</dbReference>
<sequence>MRKVLRYLLVAVAFCFVANASAQVNKWQDMYKVKKKDTIFGIAKKYGITMPELMEANPEMKVEGYELKKGDYIFIPFPKPEAVKQGTAPKPQNKVAFGSRPVRVGVMLPLHDVDGDGRRMVEYYRGFLLALEDLKAAGLSTDVHAWNVNIDADITQFTKDPAAAQCDVIFGPLYTHQVRALAEFCKARDIKLVIPFSINGDDVARYSQIFQVWESPDKLNNSAIEAFLQRFPNAHPVFVDCNDSTSRKGIFTFALRNRLENRKIAYSITNLNNSEAMFVKAFRTNQPNVVILNTGRSPELNIALAKLESLQNNQPSLRISLFGYTEWLMYTENNLNRFHRFDTYIPTHFYYNPMNAATRRLEQNYRRWFRQDMQHALPRFAITGYDQAQFFIRGLVSHGKNFKGTKGQSSYTPLQSPLKFGQVGSAGMQNQFFQLIHYAPGNRIESIAY</sequence>
<comment type="caution">
    <text evidence="3">The sequence shown here is derived from an EMBL/GenBank/DDBJ whole genome shotgun (WGS) entry which is preliminary data.</text>
</comment>
<dbReference type="HOGENOM" id="CLU_028261_1_0_10"/>
<dbReference type="SMART" id="SM00257">
    <property type="entry name" value="LysM"/>
    <property type="match status" value="1"/>
</dbReference>
<dbReference type="InterPro" id="IPR028082">
    <property type="entry name" value="Peripla_BP_I"/>
</dbReference>
<name>D1PT55_9BACT</name>
<protein>
    <submittedName>
        <fullName evidence="3">Prevent-host-death family protein</fullName>
    </submittedName>
</protein>
<dbReference type="SUPFAM" id="SSF53822">
    <property type="entry name" value="Periplasmic binding protein-like I"/>
    <property type="match status" value="1"/>
</dbReference>
<dbReference type="Gene3D" id="3.10.350.10">
    <property type="entry name" value="LysM domain"/>
    <property type="match status" value="1"/>
</dbReference>
<dbReference type="CDD" id="cd00118">
    <property type="entry name" value="LysM"/>
    <property type="match status" value="1"/>
</dbReference>
<dbReference type="Gene3D" id="3.40.50.2300">
    <property type="match status" value="1"/>
</dbReference>
<dbReference type="PROSITE" id="PS51782">
    <property type="entry name" value="LYSM"/>
    <property type="match status" value="1"/>
</dbReference>
<reference evidence="3 4" key="1">
    <citation type="submission" date="2009-10" db="EMBL/GenBank/DDBJ databases">
        <authorList>
            <person name="Qin X."/>
            <person name="Bachman B."/>
            <person name="Battles P."/>
            <person name="Bell A."/>
            <person name="Bess C."/>
            <person name="Bickham C."/>
            <person name="Chaboub L."/>
            <person name="Chen D."/>
            <person name="Coyle M."/>
            <person name="Deiros D.R."/>
            <person name="Dinh H."/>
            <person name="Forbes L."/>
            <person name="Fowler G."/>
            <person name="Francisco L."/>
            <person name="Fu Q."/>
            <person name="Gubbala S."/>
            <person name="Hale W."/>
            <person name="Han Y."/>
            <person name="Hemphill L."/>
            <person name="Highlander S.K."/>
            <person name="Hirani K."/>
            <person name="Hogues M."/>
            <person name="Jackson L."/>
            <person name="Jakkamsetti A."/>
            <person name="Javaid M."/>
            <person name="Jiang H."/>
            <person name="Korchina V."/>
            <person name="Kovar C."/>
            <person name="Lara F."/>
            <person name="Lee S."/>
            <person name="Mata R."/>
            <person name="Mathew T."/>
            <person name="Moen C."/>
            <person name="Morales K."/>
            <person name="Munidasa M."/>
            <person name="Nazareth L."/>
            <person name="Ngo R."/>
            <person name="Nguyen L."/>
            <person name="Okwuonu G."/>
            <person name="Ongeri F."/>
            <person name="Patil S."/>
            <person name="Petrosino J."/>
            <person name="Pham C."/>
            <person name="Pham P."/>
            <person name="Pu L.-L."/>
            <person name="Puazo M."/>
            <person name="Raj R."/>
            <person name="Reid J."/>
            <person name="Rouhana J."/>
            <person name="Saada N."/>
            <person name="Shang Y."/>
            <person name="Simmons D."/>
            <person name="Thornton R."/>
            <person name="Warren J."/>
            <person name="Weissenberger G."/>
            <person name="Zhang J."/>
            <person name="Zhang L."/>
            <person name="Zhou C."/>
            <person name="Zhu D."/>
            <person name="Muzny D."/>
            <person name="Worley K."/>
            <person name="Gibbs R."/>
        </authorList>
    </citation>
    <scope>NUCLEOTIDE SEQUENCE [LARGE SCALE GENOMIC DNA]</scope>
    <source>
        <strain evidence="3 4">DSM 17361</strain>
    </source>
</reference>
<dbReference type="AlphaFoldDB" id="D1PT55"/>
<dbReference type="OrthoDB" id="2149800at2"/>
<dbReference type="InterPro" id="IPR018392">
    <property type="entry name" value="LysM"/>
</dbReference>
<dbReference type="RefSeq" id="WP_007175344.1">
    <property type="nucleotide sequence ID" value="NZ_GG704784.1"/>
</dbReference>
<evidence type="ECO:0000313" key="3">
    <source>
        <dbReference type="EMBL" id="EFA45549.1"/>
    </source>
</evidence>